<proteinExistence type="predicted"/>
<evidence type="ECO:0000313" key="1">
    <source>
        <dbReference type="EMBL" id="KAJ0037397.1"/>
    </source>
</evidence>
<dbReference type="Proteomes" id="UP001163603">
    <property type="component" value="Chromosome 6"/>
</dbReference>
<keyword evidence="2" id="KW-1185">Reference proteome</keyword>
<comment type="caution">
    <text evidence="1">The sequence shown here is derived from an EMBL/GenBank/DDBJ whole genome shotgun (WGS) entry which is preliminary data.</text>
</comment>
<sequence>MQEARSKFSFDVEPENSVAVDPLDGNLSPEGSAVLHFRRLSPSASTADDPHRRLDILKPRLSNGESPPGFLGFAVNMIDVESKN</sequence>
<accession>A0ACC0YIK5</accession>
<evidence type="ECO:0000313" key="2">
    <source>
        <dbReference type="Proteomes" id="UP001163603"/>
    </source>
</evidence>
<dbReference type="EMBL" id="CM047741">
    <property type="protein sequence ID" value="KAJ0037397.1"/>
    <property type="molecule type" value="Genomic_DNA"/>
</dbReference>
<name>A0ACC0YIK5_9ROSI</name>
<reference evidence="2" key="1">
    <citation type="journal article" date="2023" name="G3 (Bethesda)">
        <title>Genome assembly and association tests identify interacting loci associated with vigor, precocity, and sex in interspecific pistachio rootstocks.</title>
        <authorList>
            <person name="Palmer W."/>
            <person name="Jacygrad E."/>
            <person name="Sagayaradj S."/>
            <person name="Cavanaugh K."/>
            <person name="Han R."/>
            <person name="Bertier L."/>
            <person name="Beede B."/>
            <person name="Kafkas S."/>
            <person name="Golino D."/>
            <person name="Preece J."/>
            <person name="Michelmore R."/>
        </authorList>
    </citation>
    <scope>NUCLEOTIDE SEQUENCE [LARGE SCALE GENOMIC DNA]</scope>
</reference>
<protein>
    <submittedName>
        <fullName evidence="1">Uncharacterized protein</fullName>
    </submittedName>
</protein>
<organism evidence="1 2">
    <name type="scientific">Pistacia integerrima</name>
    <dbReference type="NCBI Taxonomy" id="434235"/>
    <lineage>
        <taxon>Eukaryota</taxon>
        <taxon>Viridiplantae</taxon>
        <taxon>Streptophyta</taxon>
        <taxon>Embryophyta</taxon>
        <taxon>Tracheophyta</taxon>
        <taxon>Spermatophyta</taxon>
        <taxon>Magnoliopsida</taxon>
        <taxon>eudicotyledons</taxon>
        <taxon>Gunneridae</taxon>
        <taxon>Pentapetalae</taxon>
        <taxon>rosids</taxon>
        <taxon>malvids</taxon>
        <taxon>Sapindales</taxon>
        <taxon>Anacardiaceae</taxon>
        <taxon>Pistacia</taxon>
    </lineage>
</organism>
<gene>
    <name evidence="1" type="ORF">Pint_22653</name>
</gene>